<protein>
    <submittedName>
        <fullName evidence="3">Putative NBD/HSP70 family sugar kinase/DNA-binding XRE family transcriptional regulator</fullName>
    </submittedName>
</protein>
<dbReference type="PROSITE" id="PS01125">
    <property type="entry name" value="ROK"/>
    <property type="match status" value="1"/>
</dbReference>
<dbReference type="PANTHER" id="PTHR18964">
    <property type="entry name" value="ROK (REPRESSOR, ORF, KINASE) FAMILY"/>
    <property type="match status" value="1"/>
</dbReference>
<name>A0A7Y9LBN5_9ACTN</name>
<dbReference type="InterPro" id="IPR036388">
    <property type="entry name" value="WH-like_DNA-bd_sf"/>
</dbReference>
<feature type="region of interest" description="Disordered" evidence="2">
    <location>
        <begin position="62"/>
        <end position="86"/>
    </location>
</feature>
<feature type="region of interest" description="Disordered" evidence="2">
    <location>
        <begin position="401"/>
        <end position="429"/>
    </location>
</feature>
<dbReference type="InterPro" id="IPR000600">
    <property type="entry name" value="ROK"/>
</dbReference>
<gene>
    <name evidence="3" type="ORF">BKA15_001335</name>
</gene>
<dbReference type="InterPro" id="IPR049874">
    <property type="entry name" value="ROK_cs"/>
</dbReference>
<keyword evidence="4" id="KW-1185">Reference proteome</keyword>
<dbReference type="Pfam" id="PF00480">
    <property type="entry name" value="ROK"/>
    <property type="match status" value="1"/>
</dbReference>
<sequence>MRNHDGGHPMRRDHEERVIAALRDLGPLSRAELAQRVGISRTTMSDITNHLLNRAMIVTYEPSAESESDGPAPGSGPSRRGRPASRLALNPRAGQLLGIDFGHRRVHVVVVDAAHRMVASEIRRYPSDSDWPTRVAEVLELLRQLGRRADVELSGLSGIGVGFPGPFSPRMPTFDSDDHPETTPSEFVRNRLRDHYPVPIMIDNNTRLAGLAEAVWGGAETDHLVYVRLSDGIGGGLVIGGRLVTGADGFAGELGHVSVRLDGPDCRCGKRGCLETIASVPAILARCQELGARVTSLSELRTAVERADPLVDRVLRDAGDALGRVLGTMAVTLNPSEIVVGGEIVQHAPQLLSQAQIMINWELQSMAGSELRLRPASLGDEDGALGAVAALLHTSPLLANYPVPGTPSDDDHRQAEDRTALRQAQDRLS</sequence>
<dbReference type="Gene3D" id="1.10.10.10">
    <property type="entry name" value="Winged helix-like DNA-binding domain superfamily/Winged helix DNA-binding domain"/>
    <property type="match status" value="1"/>
</dbReference>
<dbReference type="SUPFAM" id="SSF53067">
    <property type="entry name" value="Actin-like ATPase domain"/>
    <property type="match status" value="1"/>
</dbReference>
<dbReference type="RefSeq" id="WP_218871094.1">
    <property type="nucleotide sequence ID" value="NZ_JACCBU010000001.1"/>
</dbReference>
<dbReference type="GO" id="GO:0016301">
    <property type="term" value="F:kinase activity"/>
    <property type="evidence" value="ECO:0007669"/>
    <property type="project" value="UniProtKB-KW"/>
</dbReference>
<feature type="compositionally biased region" description="Low complexity" evidence="2">
    <location>
        <begin position="69"/>
        <end position="78"/>
    </location>
</feature>
<dbReference type="CDD" id="cd00093">
    <property type="entry name" value="HTH_XRE"/>
    <property type="match status" value="1"/>
</dbReference>
<dbReference type="AlphaFoldDB" id="A0A7Y9LBN5"/>
<feature type="compositionally biased region" description="Basic and acidic residues" evidence="2">
    <location>
        <begin position="409"/>
        <end position="429"/>
    </location>
</feature>
<dbReference type="InterPro" id="IPR036390">
    <property type="entry name" value="WH_DNA-bd_sf"/>
</dbReference>
<dbReference type="PANTHER" id="PTHR18964:SF149">
    <property type="entry name" value="BIFUNCTIONAL UDP-N-ACETYLGLUCOSAMINE 2-EPIMERASE_N-ACETYLMANNOSAMINE KINASE"/>
    <property type="match status" value="1"/>
</dbReference>
<accession>A0A7Y9LBN5</accession>
<keyword evidence="3" id="KW-0808">Transferase</keyword>
<dbReference type="InterPro" id="IPR001387">
    <property type="entry name" value="Cro/C1-type_HTH"/>
</dbReference>
<dbReference type="InterPro" id="IPR043129">
    <property type="entry name" value="ATPase_NBD"/>
</dbReference>
<comment type="similarity">
    <text evidence="1">Belongs to the ROK (NagC/XylR) family.</text>
</comment>
<reference evidence="3 4" key="1">
    <citation type="submission" date="2020-07" db="EMBL/GenBank/DDBJ databases">
        <title>Sequencing the genomes of 1000 actinobacteria strains.</title>
        <authorList>
            <person name="Klenk H.-P."/>
        </authorList>
    </citation>
    <scope>NUCLEOTIDE SEQUENCE [LARGE SCALE GENOMIC DNA]</scope>
    <source>
        <strain evidence="3 4">DSM 22083</strain>
    </source>
</reference>
<evidence type="ECO:0000313" key="3">
    <source>
        <dbReference type="EMBL" id="NYE70006.1"/>
    </source>
</evidence>
<keyword evidence="3" id="KW-0418">Kinase</keyword>
<proteinExistence type="inferred from homology"/>
<evidence type="ECO:0000313" key="4">
    <source>
        <dbReference type="Proteomes" id="UP000569914"/>
    </source>
</evidence>
<dbReference type="Proteomes" id="UP000569914">
    <property type="component" value="Unassembled WGS sequence"/>
</dbReference>
<evidence type="ECO:0000256" key="1">
    <source>
        <dbReference type="ARBA" id="ARBA00006479"/>
    </source>
</evidence>
<dbReference type="EMBL" id="JACCBU010000001">
    <property type="protein sequence ID" value="NYE70006.1"/>
    <property type="molecule type" value="Genomic_DNA"/>
</dbReference>
<dbReference type="GO" id="GO:0003677">
    <property type="term" value="F:DNA binding"/>
    <property type="evidence" value="ECO:0007669"/>
    <property type="project" value="UniProtKB-KW"/>
</dbReference>
<evidence type="ECO:0000256" key="2">
    <source>
        <dbReference type="SAM" id="MobiDB-lite"/>
    </source>
</evidence>
<dbReference type="SUPFAM" id="SSF46785">
    <property type="entry name" value="Winged helix' DNA-binding domain"/>
    <property type="match status" value="1"/>
</dbReference>
<organism evidence="3 4">
    <name type="scientific">Microlunatus parietis</name>
    <dbReference type="NCBI Taxonomy" id="682979"/>
    <lineage>
        <taxon>Bacteria</taxon>
        <taxon>Bacillati</taxon>
        <taxon>Actinomycetota</taxon>
        <taxon>Actinomycetes</taxon>
        <taxon>Propionibacteriales</taxon>
        <taxon>Propionibacteriaceae</taxon>
        <taxon>Microlunatus</taxon>
    </lineage>
</organism>
<dbReference type="Gene3D" id="3.30.420.40">
    <property type="match status" value="2"/>
</dbReference>
<keyword evidence="3" id="KW-0238">DNA-binding</keyword>
<comment type="caution">
    <text evidence="3">The sequence shown here is derived from an EMBL/GenBank/DDBJ whole genome shotgun (WGS) entry which is preliminary data.</text>
</comment>